<reference evidence="2 3" key="1">
    <citation type="submission" date="2019-08" db="EMBL/GenBank/DDBJ databases">
        <title>The genome of the soybean aphid Biotype 1, its phylome, world population structure and adaptation to the North American continent.</title>
        <authorList>
            <person name="Giordano R."/>
            <person name="Donthu R.K."/>
            <person name="Hernandez A.G."/>
            <person name="Wright C.L."/>
            <person name="Zimin A.V."/>
        </authorList>
    </citation>
    <scope>NUCLEOTIDE SEQUENCE [LARGE SCALE GENOMIC DNA]</scope>
    <source>
        <tissue evidence="2">Whole aphids</tissue>
    </source>
</reference>
<organism evidence="2 3">
    <name type="scientific">Aphis glycines</name>
    <name type="common">Soybean aphid</name>
    <dbReference type="NCBI Taxonomy" id="307491"/>
    <lineage>
        <taxon>Eukaryota</taxon>
        <taxon>Metazoa</taxon>
        <taxon>Ecdysozoa</taxon>
        <taxon>Arthropoda</taxon>
        <taxon>Hexapoda</taxon>
        <taxon>Insecta</taxon>
        <taxon>Pterygota</taxon>
        <taxon>Neoptera</taxon>
        <taxon>Paraneoptera</taxon>
        <taxon>Hemiptera</taxon>
        <taxon>Sternorrhyncha</taxon>
        <taxon>Aphidomorpha</taxon>
        <taxon>Aphidoidea</taxon>
        <taxon>Aphididae</taxon>
        <taxon>Aphidini</taxon>
        <taxon>Aphis</taxon>
        <taxon>Aphis</taxon>
    </lineage>
</organism>
<keyword evidence="3" id="KW-1185">Reference proteome</keyword>
<evidence type="ECO:0000256" key="1">
    <source>
        <dbReference type="SAM" id="MobiDB-lite"/>
    </source>
</evidence>
<feature type="compositionally biased region" description="Basic residues" evidence="1">
    <location>
        <begin position="51"/>
        <end position="64"/>
    </location>
</feature>
<sequence length="171" mass="20183">MRILKLNFTVTTVLAVKGNFGAKKSVKSSTNVFRSPCIKFSPVASPSKCGKPNKHQNHNVANRRRSSDEKDTRTVYLNDFEHDVWLLNRSYFQKTVMTEKATVYFDQKCHWSKRESVWHTYSWLTWSRCYSNHMEIIATIVMQIYKFQIHTIAHYSVISKVKFLLQVYYDT</sequence>
<feature type="region of interest" description="Disordered" evidence="1">
    <location>
        <begin position="45"/>
        <end position="67"/>
    </location>
</feature>
<evidence type="ECO:0000313" key="2">
    <source>
        <dbReference type="EMBL" id="KAE9531693.1"/>
    </source>
</evidence>
<dbReference type="AlphaFoldDB" id="A0A6G0TH36"/>
<evidence type="ECO:0000313" key="3">
    <source>
        <dbReference type="Proteomes" id="UP000475862"/>
    </source>
</evidence>
<proteinExistence type="predicted"/>
<protein>
    <submittedName>
        <fullName evidence="2">Uncharacterized protein</fullName>
    </submittedName>
</protein>
<accession>A0A6G0TH36</accession>
<gene>
    <name evidence="2" type="ORF">AGLY_010899</name>
</gene>
<dbReference type="EMBL" id="VYZN01000041">
    <property type="protein sequence ID" value="KAE9531693.1"/>
    <property type="molecule type" value="Genomic_DNA"/>
</dbReference>
<name>A0A6G0TH36_APHGL</name>
<dbReference type="OrthoDB" id="2428204at2759"/>
<comment type="caution">
    <text evidence="2">The sequence shown here is derived from an EMBL/GenBank/DDBJ whole genome shotgun (WGS) entry which is preliminary data.</text>
</comment>
<dbReference type="Proteomes" id="UP000475862">
    <property type="component" value="Unassembled WGS sequence"/>
</dbReference>